<reference evidence="2 3" key="1">
    <citation type="submission" date="2019-09" db="EMBL/GenBank/DDBJ databases">
        <title>In-depth cultivation of the pig gut microbiome towards novel bacterial diversity and tailored functional studies.</title>
        <authorList>
            <person name="Wylensek D."/>
            <person name="Hitch T.C.A."/>
            <person name="Clavel T."/>
        </authorList>
    </citation>
    <scope>NUCLEOTIDE SEQUENCE [LARGE SCALE GENOMIC DNA]</scope>
    <source>
        <strain evidence="2 3">WCA3-693-APC-4?</strain>
    </source>
</reference>
<evidence type="ECO:0000313" key="2">
    <source>
        <dbReference type="EMBL" id="MSU02869.1"/>
    </source>
</evidence>
<keyword evidence="1" id="KW-1133">Transmembrane helix</keyword>
<evidence type="ECO:0000256" key="1">
    <source>
        <dbReference type="SAM" id="Phobius"/>
    </source>
</evidence>
<sequence length="92" mass="10991">MNKRYFKSSNSYYNRQINKLVFVLVTLLIILLIKMMNTRITNDIINIIEKNVYYEFSLKKDGEKVKEYLVKFVDTSMETIEGLTGQLYKHNK</sequence>
<protein>
    <submittedName>
        <fullName evidence="2">Uncharacterized protein</fullName>
    </submittedName>
</protein>
<dbReference type="Proteomes" id="UP000469523">
    <property type="component" value="Unassembled WGS sequence"/>
</dbReference>
<gene>
    <name evidence="2" type="ORF">FYJ83_15505</name>
</gene>
<comment type="caution">
    <text evidence="2">The sequence shown here is derived from an EMBL/GenBank/DDBJ whole genome shotgun (WGS) entry which is preliminary data.</text>
</comment>
<dbReference type="RefSeq" id="WP_154442107.1">
    <property type="nucleotide sequence ID" value="NZ_JAHLPJ010000001.1"/>
</dbReference>
<keyword evidence="1" id="KW-0812">Transmembrane</keyword>
<dbReference type="EMBL" id="VUNQ01000046">
    <property type="protein sequence ID" value="MSU02869.1"/>
    <property type="molecule type" value="Genomic_DNA"/>
</dbReference>
<keyword evidence="1" id="KW-0472">Membrane</keyword>
<feature type="transmembrane region" description="Helical" evidence="1">
    <location>
        <begin position="20"/>
        <end position="37"/>
    </location>
</feature>
<name>A0A6N7XLF3_9FIRM</name>
<evidence type="ECO:0000313" key="3">
    <source>
        <dbReference type="Proteomes" id="UP000469523"/>
    </source>
</evidence>
<dbReference type="AlphaFoldDB" id="A0A6N7XLF3"/>
<organism evidence="2 3">
    <name type="scientific">Tissierella pigra</name>
    <dbReference type="NCBI Taxonomy" id="2607614"/>
    <lineage>
        <taxon>Bacteria</taxon>
        <taxon>Bacillati</taxon>
        <taxon>Bacillota</taxon>
        <taxon>Tissierellia</taxon>
        <taxon>Tissierellales</taxon>
        <taxon>Tissierellaceae</taxon>
        <taxon>Tissierella</taxon>
    </lineage>
</organism>
<proteinExistence type="predicted"/>
<keyword evidence="3" id="KW-1185">Reference proteome</keyword>
<accession>A0A6N7XLF3</accession>